<dbReference type="AlphaFoldDB" id="T0ZT41"/>
<evidence type="ECO:0000256" key="4">
    <source>
        <dbReference type="ARBA" id="ARBA00022692"/>
    </source>
</evidence>
<dbReference type="SUPFAM" id="SSF161098">
    <property type="entry name" value="MetI-like"/>
    <property type="match status" value="1"/>
</dbReference>
<evidence type="ECO:0000259" key="8">
    <source>
        <dbReference type="PROSITE" id="PS50928"/>
    </source>
</evidence>
<evidence type="ECO:0000256" key="6">
    <source>
        <dbReference type="ARBA" id="ARBA00023136"/>
    </source>
</evidence>
<keyword evidence="6 7" id="KW-0472">Membrane</keyword>
<dbReference type="PROSITE" id="PS50928">
    <property type="entry name" value="ABC_TM1"/>
    <property type="match status" value="1"/>
</dbReference>
<dbReference type="CDD" id="cd06261">
    <property type="entry name" value="TM_PBP2"/>
    <property type="match status" value="1"/>
</dbReference>
<keyword evidence="5 7" id="KW-1133">Transmembrane helix</keyword>
<proteinExistence type="predicted"/>
<dbReference type="InterPro" id="IPR035906">
    <property type="entry name" value="MetI-like_sf"/>
</dbReference>
<dbReference type="GO" id="GO:0055085">
    <property type="term" value="P:transmembrane transport"/>
    <property type="evidence" value="ECO:0007669"/>
    <property type="project" value="InterPro"/>
</dbReference>
<keyword evidence="2" id="KW-0813">Transport</keyword>
<dbReference type="Gene3D" id="1.10.3720.10">
    <property type="entry name" value="MetI-like"/>
    <property type="match status" value="1"/>
</dbReference>
<organism evidence="9">
    <name type="scientific">mine drainage metagenome</name>
    <dbReference type="NCBI Taxonomy" id="410659"/>
    <lineage>
        <taxon>unclassified sequences</taxon>
        <taxon>metagenomes</taxon>
        <taxon>ecological metagenomes</taxon>
    </lineage>
</organism>
<reference evidence="9" key="1">
    <citation type="submission" date="2013-08" db="EMBL/GenBank/DDBJ databases">
        <authorList>
            <person name="Mendez C."/>
            <person name="Richter M."/>
            <person name="Ferrer M."/>
            <person name="Sanchez J."/>
        </authorList>
    </citation>
    <scope>NUCLEOTIDE SEQUENCE</scope>
</reference>
<dbReference type="Pfam" id="PF00528">
    <property type="entry name" value="BPD_transp_1"/>
    <property type="match status" value="1"/>
</dbReference>
<reference evidence="9" key="2">
    <citation type="journal article" date="2014" name="ISME J.">
        <title>Microbial stratification in low pH oxic and suboxic macroscopic growths along an acid mine drainage.</title>
        <authorList>
            <person name="Mendez-Garcia C."/>
            <person name="Mesa V."/>
            <person name="Sprenger R.R."/>
            <person name="Richter M."/>
            <person name="Diez M.S."/>
            <person name="Solano J."/>
            <person name="Bargiela R."/>
            <person name="Golyshina O.V."/>
            <person name="Manteca A."/>
            <person name="Ramos J.L."/>
            <person name="Gallego J.R."/>
            <person name="Llorente I."/>
            <person name="Martins Dos Santos V.A."/>
            <person name="Jensen O.N."/>
            <person name="Pelaez A.I."/>
            <person name="Sanchez J."/>
            <person name="Ferrer M."/>
        </authorList>
    </citation>
    <scope>NUCLEOTIDE SEQUENCE</scope>
</reference>
<accession>T0ZT41</accession>
<dbReference type="GO" id="GO:0005886">
    <property type="term" value="C:plasma membrane"/>
    <property type="evidence" value="ECO:0007669"/>
    <property type="project" value="UniProtKB-SubCell"/>
</dbReference>
<dbReference type="InterPro" id="IPR000515">
    <property type="entry name" value="MetI-like"/>
</dbReference>
<dbReference type="EMBL" id="AUZZ01005997">
    <property type="protein sequence ID" value="EQD47717.1"/>
    <property type="molecule type" value="Genomic_DNA"/>
</dbReference>
<evidence type="ECO:0000256" key="7">
    <source>
        <dbReference type="SAM" id="Phobius"/>
    </source>
</evidence>
<feature type="domain" description="ABC transmembrane type-1" evidence="8">
    <location>
        <begin position="1"/>
        <end position="112"/>
    </location>
</feature>
<comment type="caution">
    <text evidence="9">The sequence shown here is derived from an EMBL/GenBank/DDBJ whole genome shotgun (WGS) entry which is preliminary data.</text>
</comment>
<feature type="transmembrane region" description="Helical" evidence="7">
    <location>
        <begin position="59"/>
        <end position="78"/>
    </location>
</feature>
<evidence type="ECO:0000256" key="5">
    <source>
        <dbReference type="ARBA" id="ARBA00022989"/>
    </source>
</evidence>
<gene>
    <name evidence="9" type="ORF">B2A_08332</name>
</gene>
<dbReference type="PANTHER" id="PTHR30151">
    <property type="entry name" value="ALKANE SULFONATE ABC TRANSPORTER-RELATED, MEMBRANE SUBUNIT"/>
    <property type="match status" value="1"/>
</dbReference>
<sequence>MAITMSAGFTTVNPTLLMAARNLGLSGWRMTAYVLLPAALPYVMSGFKVSWAFAWRTIIAAELVFGTAGGTGGLGYYISNEQYFLKIPNVFAGLISIAIIGIAMDVLLNFIERRTVVRWGMQRV</sequence>
<evidence type="ECO:0000256" key="1">
    <source>
        <dbReference type="ARBA" id="ARBA00004651"/>
    </source>
</evidence>
<feature type="transmembrane region" description="Helical" evidence="7">
    <location>
        <begin position="29"/>
        <end position="47"/>
    </location>
</feature>
<keyword evidence="3" id="KW-1003">Cell membrane</keyword>
<comment type="subcellular location">
    <subcellularLocation>
        <location evidence="1">Cell membrane</location>
        <topology evidence="1">Multi-pass membrane protein</topology>
    </subcellularLocation>
</comment>
<feature type="transmembrane region" description="Helical" evidence="7">
    <location>
        <begin position="90"/>
        <end position="111"/>
    </location>
</feature>
<evidence type="ECO:0000313" key="9">
    <source>
        <dbReference type="EMBL" id="EQD47717.1"/>
    </source>
</evidence>
<protein>
    <submittedName>
        <fullName evidence="9">Binding-protein-dependent transport system inner membrane component</fullName>
    </submittedName>
</protein>
<dbReference type="PANTHER" id="PTHR30151:SF16">
    <property type="entry name" value="ABC TRANSPORTER PERMEASE PROTEIN"/>
    <property type="match status" value="1"/>
</dbReference>
<evidence type="ECO:0000256" key="3">
    <source>
        <dbReference type="ARBA" id="ARBA00022475"/>
    </source>
</evidence>
<name>T0ZT41_9ZZZZ</name>
<keyword evidence="4 7" id="KW-0812">Transmembrane</keyword>
<evidence type="ECO:0000256" key="2">
    <source>
        <dbReference type="ARBA" id="ARBA00022448"/>
    </source>
</evidence>